<evidence type="ECO:0000313" key="2">
    <source>
        <dbReference type="Proteomes" id="UP000008311"/>
    </source>
</evidence>
<gene>
    <name evidence="1" type="ORF">RCOM_0793490</name>
</gene>
<proteinExistence type="predicted"/>
<evidence type="ECO:0000313" key="1">
    <source>
        <dbReference type="EMBL" id="EEF32327.1"/>
    </source>
</evidence>
<dbReference type="Proteomes" id="UP000008311">
    <property type="component" value="Unassembled WGS sequence"/>
</dbReference>
<sequence length="54" mass="6698">MWSERYSHPWHPLDDILHLSPQDPPQYRKVITEFDLSRTEDRERLLKEALKFLY</sequence>
<dbReference type="EMBL" id="EQ974170">
    <property type="protein sequence ID" value="EEF32327.1"/>
    <property type="molecule type" value="Genomic_DNA"/>
</dbReference>
<keyword evidence="2" id="KW-1185">Reference proteome</keyword>
<dbReference type="AlphaFoldDB" id="B9SVK8"/>
<dbReference type="InParanoid" id="B9SVK8"/>
<accession>B9SVK8</accession>
<name>B9SVK8_RICCO</name>
<organism evidence="1 2">
    <name type="scientific">Ricinus communis</name>
    <name type="common">Castor bean</name>
    <dbReference type="NCBI Taxonomy" id="3988"/>
    <lineage>
        <taxon>Eukaryota</taxon>
        <taxon>Viridiplantae</taxon>
        <taxon>Streptophyta</taxon>
        <taxon>Embryophyta</taxon>
        <taxon>Tracheophyta</taxon>
        <taxon>Spermatophyta</taxon>
        <taxon>Magnoliopsida</taxon>
        <taxon>eudicotyledons</taxon>
        <taxon>Gunneridae</taxon>
        <taxon>Pentapetalae</taxon>
        <taxon>rosids</taxon>
        <taxon>fabids</taxon>
        <taxon>Malpighiales</taxon>
        <taxon>Euphorbiaceae</taxon>
        <taxon>Acalyphoideae</taxon>
        <taxon>Acalypheae</taxon>
        <taxon>Ricinus</taxon>
    </lineage>
</organism>
<reference evidence="2" key="1">
    <citation type="journal article" date="2010" name="Nat. Biotechnol.">
        <title>Draft genome sequence of the oilseed species Ricinus communis.</title>
        <authorList>
            <person name="Chan A.P."/>
            <person name="Crabtree J."/>
            <person name="Zhao Q."/>
            <person name="Lorenzi H."/>
            <person name="Orvis J."/>
            <person name="Puiu D."/>
            <person name="Melake-Berhan A."/>
            <person name="Jones K.M."/>
            <person name="Redman J."/>
            <person name="Chen G."/>
            <person name="Cahoon E.B."/>
            <person name="Gedil M."/>
            <person name="Stanke M."/>
            <person name="Haas B.J."/>
            <person name="Wortman J.R."/>
            <person name="Fraser-Liggett C.M."/>
            <person name="Ravel J."/>
            <person name="Rabinowicz P.D."/>
        </authorList>
    </citation>
    <scope>NUCLEOTIDE SEQUENCE [LARGE SCALE GENOMIC DNA]</scope>
    <source>
        <strain evidence="2">cv. Hale</strain>
    </source>
</reference>
<protein>
    <submittedName>
        <fullName evidence="1">Uncharacterized protein</fullName>
    </submittedName>
</protein>